<keyword evidence="4" id="KW-1185">Reference proteome</keyword>
<keyword evidence="1" id="KW-0175">Coiled coil</keyword>
<dbReference type="AlphaFoldDB" id="A0A1Y2LP98"/>
<accession>A0A1Y2LP98</accession>
<reference evidence="3 4" key="1">
    <citation type="journal article" date="2017" name="Genome Announc.">
        <title>Genome sequence of the saprophytic ascomycete Epicoccum nigrum ICMP 19927 strain isolated from New Zealand.</title>
        <authorList>
            <person name="Fokin M."/>
            <person name="Fleetwood D."/>
            <person name="Weir B.S."/>
            <person name="Villas-Boas S.G."/>
        </authorList>
    </citation>
    <scope>NUCLEOTIDE SEQUENCE [LARGE SCALE GENOMIC DNA]</scope>
    <source>
        <strain evidence="3 4">ICMP 19927</strain>
    </source>
</reference>
<proteinExistence type="predicted"/>
<feature type="coiled-coil region" evidence="1">
    <location>
        <begin position="191"/>
        <end position="225"/>
    </location>
</feature>
<dbReference type="Proteomes" id="UP000193240">
    <property type="component" value="Unassembled WGS sequence"/>
</dbReference>
<protein>
    <submittedName>
        <fullName evidence="3">Uncharacterized protein</fullName>
    </submittedName>
</protein>
<dbReference type="EMBL" id="KZ107854">
    <property type="protein sequence ID" value="OSS45362.1"/>
    <property type="molecule type" value="Genomic_DNA"/>
</dbReference>
<evidence type="ECO:0000313" key="4">
    <source>
        <dbReference type="Proteomes" id="UP000193240"/>
    </source>
</evidence>
<feature type="region of interest" description="Disordered" evidence="2">
    <location>
        <begin position="486"/>
        <end position="505"/>
    </location>
</feature>
<sequence>MASHSIAFETPPNSPFLDNTSSSPKEEDQKMKRNIAGAEIIGSTRAAEEPALVSEDSSASHVMTAAAHPLLGPAATTTSPPDMPMHSFSSPSPRPSKEEPIVKGAEIGVHKETNIQDERDSDGSKKPLRNDSVPVKSSSEQPSTPPLNHRSIHPYMRKMSQNTNVPLAPGWPTPVPRPPRAPYNSRTPLEHEELQRVKAQLIKTRDELEIERKLHSQMQKKVEAETEASYSTAVANTLNDLLCRQSETLVAKARYEGKCRELQYREDRIAQLEGYLSAGQAQLKYELQQRGIRPMRAVDEAKLNSEVELSVKRQYADIEGKIAIQVDRLRLQDAAQKVREQQYKALLRPSLEREIREELCQLSYAVNNAKAAEGVVEGHRRTDGQAEASEVQTNRAFLEGYTACNRAQKAICNMRNGTISLSSPELAFLFDPMHPENSLNIGRSIGRMEKTAGAAATSGMTAGEMDGKKEVSTETETNGARAAATGIIDGGRSQPDHNKASHPPQISIQMDRPAQQVQTRFTSDSEFCAKVDRQGPPITQKVIGARTAA</sequence>
<evidence type="ECO:0000256" key="2">
    <source>
        <dbReference type="SAM" id="MobiDB-lite"/>
    </source>
</evidence>
<name>A0A1Y2LP98_EPING</name>
<organism evidence="3 4">
    <name type="scientific">Epicoccum nigrum</name>
    <name type="common">Soil fungus</name>
    <name type="synonym">Epicoccum purpurascens</name>
    <dbReference type="NCBI Taxonomy" id="105696"/>
    <lineage>
        <taxon>Eukaryota</taxon>
        <taxon>Fungi</taxon>
        <taxon>Dikarya</taxon>
        <taxon>Ascomycota</taxon>
        <taxon>Pezizomycotina</taxon>
        <taxon>Dothideomycetes</taxon>
        <taxon>Pleosporomycetidae</taxon>
        <taxon>Pleosporales</taxon>
        <taxon>Pleosporineae</taxon>
        <taxon>Didymellaceae</taxon>
        <taxon>Epicoccum</taxon>
    </lineage>
</organism>
<dbReference type="InParanoid" id="A0A1Y2LP98"/>
<feature type="region of interest" description="Disordered" evidence="2">
    <location>
        <begin position="1"/>
        <end position="151"/>
    </location>
</feature>
<evidence type="ECO:0000256" key="1">
    <source>
        <dbReference type="SAM" id="Coils"/>
    </source>
</evidence>
<evidence type="ECO:0000313" key="3">
    <source>
        <dbReference type="EMBL" id="OSS45362.1"/>
    </source>
</evidence>
<feature type="compositionally biased region" description="Basic and acidic residues" evidence="2">
    <location>
        <begin position="108"/>
        <end position="129"/>
    </location>
</feature>
<gene>
    <name evidence="3" type="ORF">B5807_10245</name>
</gene>